<dbReference type="EMBL" id="JAWCTQ010000015">
    <property type="protein sequence ID" value="MDT9683254.1"/>
    <property type="molecule type" value="Genomic_DNA"/>
</dbReference>
<reference evidence="1 2" key="1">
    <citation type="submission" date="2023-09" db="EMBL/GenBank/DDBJ databases">
        <title>Streptomyces sp. nov.: A antagonism against Alternaria gaisen Producing Streptochlin, Isolated from Tamarix root soil.</title>
        <authorList>
            <person name="Chen Y."/>
        </authorList>
    </citation>
    <scope>NUCLEOTIDE SEQUENCE [LARGE SCALE GENOMIC DNA]</scope>
    <source>
        <strain evidence="1 2">TRM76323</strain>
    </source>
</reference>
<dbReference type="SUPFAM" id="SSF55729">
    <property type="entry name" value="Acyl-CoA N-acyltransferases (Nat)"/>
    <property type="match status" value="1"/>
</dbReference>
<protein>
    <submittedName>
        <fullName evidence="1">GNAT family N-acetyltransferase</fullName>
    </submittedName>
</protein>
<dbReference type="Gene3D" id="3.40.630.30">
    <property type="match status" value="1"/>
</dbReference>
<dbReference type="InterPro" id="IPR016181">
    <property type="entry name" value="Acyl_CoA_acyltransferase"/>
</dbReference>
<organism evidence="1 2">
    <name type="scientific">Streptomyces tamarix</name>
    <dbReference type="NCBI Taxonomy" id="3078565"/>
    <lineage>
        <taxon>Bacteria</taxon>
        <taxon>Bacillati</taxon>
        <taxon>Actinomycetota</taxon>
        <taxon>Actinomycetes</taxon>
        <taxon>Kitasatosporales</taxon>
        <taxon>Streptomycetaceae</taxon>
        <taxon>Streptomyces</taxon>
    </lineage>
</organism>
<proteinExistence type="predicted"/>
<keyword evidence="2" id="KW-1185">Reference proteome</keyword>
<dbReference type="RefSeq" id="WP_315878323.1">
    <property type="nucleotide sequence ID" value="NZ_JAWCTQ010000015.1"/>
</dbReference>
<comment type="caution">
    <text evidence="1">The sequence shown here is derived from an EMBL/GenBank/DDBJ whole genome shotgun (WGS) entry which is preliminary data.</text>
</comment>
<dbReference type="Proteomes" id="UP001250181">
    <property type="component" value="Unassembled WGS sequence"/>
</dbReference>
<sequence>MNAKIVFQRYDRIGDVRTTLLDVYADVRAPLLHLPNYAVDAFAERLDRHAGEAGWEAVLGYDAGEPIGYAYGNTILDGDRWWQRVFPPPSKGYTERPALALKEIGVRVPWRGTGAALRLHDTLLFGRTETHVTLMVNPEAGGGKVHRLYERWGYRSIGNSQPSPQSPALTVMVRKRQQ</sequence>
<accession>A0ABU3QLF3</accession>
<gene>
    <name evidence="1" type="ORF">RND61_14395</name>
</gene>
<evidence type="ECO:0000313" key="2">
    <source>
        <dbReference type="Proteomes" id="UP001250181"/>
    </source>
</evidence>
<name>A0ABU3QLF3_9ACTN</name>
<evidence type="ECO:0000313" key="1">
    <source>
        <dbReference type="EMBL" id="MDT9683254.1"/>
    </source>
</evidence>